<feature type="transmembrane region" description="Helical" evidence="7">
    <location>
        <begin position="12"/>
        <end position="29"/>
    </location>
</feature>
<evidence type="ECO:0000256" key="3">
    <source>
        <dbReference type="ARBA" id="ARBA00022475"/>
    </source>
</evidence>
<dbReference type="GO" id="GO:0055085">
    <property type="term" value="P:transmembrane transport"/>
    <property type="evidence" value="ECO:0007669"/>
    <property type="project" value="InterPro"/>
</dbReference>
<feature type="transmembrane region" description="Helical" evidence="7">
    <location>
        <begin position="302"/>
        <end position="325"/>
    </location>
</feature>
<evidence type="ECO:0000256" key="4">
    <source>
        <dbReference type="ARBA" id="ARBA00022692"/>
    </source>
</evidence>
<dbReference type="GO" id="GO:0005886">
    <property type="term" value="C:plasma membrane"/>
    <property type="evidence" value="ECO:0007669"/>
    <property type="project" value="UniProtKB-SubCell"/>
</dbReference>
<feature type="transmembrane region" description="Helical" evidence="7">
    <location>
        <begin position="41"/>
        <end position="59"/>
    </location>
</feature>
<evidence type="ECO:0000256" key="7">
    <source>
        <dbReference type="SAM" id="Phobius"/>
    </source>
</evidence>
<feature type="transmembrane region" description="Helical" evidence="7">
    <location>
        <begin position="197"/>
        <end position="230"/>
    </location>
</feature>
<feature type="transmembrane region" description="Helical" evidence="7">
    <location>
        <begin position="275"/>
        <end position="296"/>
    </location>
</feature>
<feature type="transmembrane region" description="Helical" evidence="7">
    <location>
        <begin position="236"/>
        <end position="255"/>
    </location>
</feature>
<dbReference type="AlphaFoldDB" id="A0AAJ1RB59"/>
<comment type="caution">
    <text evidence="9">The sequence shown here is derived from an EMBL/GenBank/DDBJ whole genome shotgun (WGS) entry which is preliminary data.</text>
</comment>
<keyword evidence="4 7" id="KW-0812">Transmembrane</keyword>
<keyword evidence="5 7" id="KW-1133">Transmembrane helix</keyword>
<name>A0AAJ1RB59_9LACO</name>
<keyword evidence="2" id="KW-0813">Transport</keyword>
<keyword evidence="6 7" id="KW-0472">Membrane</keyword>
<dbReference type="InterPro" id="IPR004680">
    <property type="entry name" value="Cit_transptr-like_dom"/>
</dbReference>
<dbReference type="Proteomes" id="UP001167919">
    <property type="component" value="Unassembled WGS sequence"/>
</dbReference>
<feature type="domain" description="Citrate transporter-like" evidence="8">
    <location>
        <begin position="15"/>
        <end position="298"/>
    </location>
</feature>
<evidence type="ECO:0000259" key="8">
    <source>
        <dbReference type="Pfam" id="PF03600"/>
    </source>
</evidence>
<dbReference type="RefSeq" id="WP_301711554.1">
    <property type="nucleotide sequence ID" value="NZ_SDWY01000006.1"/>
</dbReference>
<organism evidence="9 10">
    <name type="scientific">Oenococcus sicerae</name>
    <dbReference type="NCBI Taxonomy" id="2203724"/>
    <lineage>
        <taxon>Bacteria</taxon>
        <taxon>Bacillati</taxon>
        <taxon>Bacillota</taxon>
        <taxon>Bacilli</taxon>
        <taxon>Lactobacillales</taxon>
        <taxon>Lactobacillaceae</taxon>
        <taxon>Oenococcus</taxon>
    </lineage>
</organism>
<evidence type="ECO:0000256" key="5">
    <source>
        <dbReference type="ARBA" id="ARBA00022989"/>
    </source>
</evidence>
<gene>
    <name evidence="9" type="ORF">EVC35_08880</name>
</gene>
<evidence type="ECO:0000313" key="9">
    <source>
        <dbReference type="EMBL" id="MDN6901096.1"/>
    </source>
</evidence>
<feature type="transmembrane region" description="Helical" evidence="7">
    <location>
        <begin position="156"/>
        <end position="176"/>
    </location>
</feature>
<feature type="transmembrane region" description="Helical" evidence="7">
    <location>
        <begin position="79"/>
        <end position="103"/>
    </location>
</feature>
<dbReference type="PANTHER" id="PTHR43302">
    <property type="entry name" value="TRANSPORTER ARSB-RELATED"/>
    <property type="match status" value="1"/>
</dbReference>
<dbReference type="Pfam" id="PF03600">
    <property type="entry name" value="CitMHS"/>
    <property type="match status" value="1"/>
</dbReference>
<evidence type="ECO:0000256" key="1">
    <source>
        <dbReference type="ARBA" id="ARBA00004651"/>
    </source>
</evidence>
<evidence type="ECO:0000256" key="2">
    <source>
        <dbReference type="ARBA" id="ARBA00022448"/>
    </source>
</evidence>
<dbReference type="EMBL" id="SDWY01000006">
    <property type="protein sequence ID" value="MDN6901096.1"/>
    <property type="molecule type" value="Genomic_DNA"/>
</dbReference>
<accession>A0AAJ1RB59</accession>
<dbReference type="PANTHER" id="PTHR43302:SF5">
    <property type="entry name" value="TRANSPORTER ARSB-RELATED"/>
    <property type="match status" value="1"/>
</dbReference>
<sequence length="365" mass="41012">MKFIRQVFLDKIFLCSFLVAICTLTLGFPQQRDIDWQTIESLFTLMLAVQIFQFLGVFARISEFLTKYVKMARNLVELFVFMAFFSSMILTNDVVLLTLIPILAMILTRSCINHVYPVVLICLSANLGSSLLPLGNPQNLFLFTFYHLSFQTFLEMGLPVCFISLILLCVACYKVSKIRIRIPSFALQTIPISQLSISILASIAALAGILRFISLSAAMIVTILSAFLISPKIFKHVDYSLLLTFICFFVAVSDIKHLPILSHVLKMLNTSQRGVYLSSLGLSQLLSNVPTAVLWAPFSPHYYAIFLGTNIGGLGTIIASLANLLAYKQYRINFPEEHTSYLKTFAFFNLLFLLILGTLGFFLIQ</sequence>
<evidence type="ECO:0000256" key="6">
    <source>
        <dbReference type="ARBA" id="ARBA00023136"/>
    </source>
</evidence>
<keyword evidence="3" id="KW-1003">Cell membrane</keyword>
<protein>
    <submittedName>
        <fullName evidence="9">Di- and tricarboxylate transporter</fullName>
    </submittedName>
</protein>
<comment type="subcellular location">
    <subcellularLocation>
        <location evidence="1">Cell membrane</location>
        <topology evidence="1">Multi-pass membrane protein</topology>
    </subcellularLocation>
</comment>
<evidence type="ECO:0000313" key="10">
    <source>
        <dbReference type="Proteomes" id="UP001167919"/>
    </source>
</evidence>
<feature type="transmembrane region" description="Helical" evidence="7">
    <location>
        <begin position="345"/>
        <end position="364"/>
    </location>
</feature>
<reference evidence="9" key="1">
    <citation type="submission" date="2019-01" db="EMBL/GenBank/DDBJ databases">
        <title>Oenococcus sicerae UCMA17102.</title>
        <authorList>
            <person name="Cousin F.J."/>
            <person name="Le Guellec R."/>
            <person name="Cretenet M."/>
        </authorList>
    </citation>
    <scope>NUCLEOTIDE SEQUENCE</scope>
    <source>
        <strain evidence="9">UCMA17102</strain>
    </source>
</reference>
<proteinExistence type="predicted"/>